<dbReference type="PANTHER" id="PTHR35936:SF19">
    <property type="entry name" value="AMINO-ACID-BINDING PROTEIN YXEM-RELATED"/>
    <property type="match status" value="1"/>
</dbReference>
<evidence type="ECO:0000256" key="2">
    <source>
        <dbReference type="ARBA" id="ARBA00022729"/>
    </source>
</evidence>
<dbReference type="Pfam" id="PF00497">
    <property type="entry name" value="SBP_bac_3"/>
    <property type="match status" value="1"/>
</dbReference>
<evidence type="ECO:0000256" key="3">
    <source>
        <dbReference type="SAM" id="SignalP"/>
    </source>
</evidence>
<dbReference type="SUPFAM" id="SSF53850">
    <property type="entry name" value="Periplasmic binding protein-like II"/>
    <property type="match status" value="1"/>
</dbReference>
<keyword evidence="2 3" id="KW-0732">Signal</keyword>
<dbReference type="SMART" id="SM00062">
    <property type="entry name" value="PBPb"/>
    <property type="match status" value="1"/>
</dbReference>
<dbReference type="OrthoDB" id="9768183at2"/>
<evidence type="ECO:0000313" key="5">
    <source>
        <dbReference type="EMBL" id="KTD17609.1"/>
    </source>
</evidence>
<dbReference type="STRING" id="456.Ljor_1915"/>
<comment type="similarity">
    <text evidence="1">Belongs to the bacterial solute-binding protein 3 family.</text>
</comment>
<sequence>MKLLCLIILLMINLNVSANQTIVFAVPKYDPPYVMGGTPEVLEGFDINLVKEICSRLSWNCSFKRFAIPDLFEALFNNEADYIIGGMVITAERRQQFRFSLPYMICYGGFTTLKESPIHAPEDLLGKKVGIVKEREYGRYLSENFGNKFELIPFDTYPDIFLALKNGQIDAIFGNYYSLLFLQHQYPDEVNVLDVRYPVGEGLGIATLPANEEQIKQINQVLLQIQADGTFVKLYNYNFEFFINNTN</sequence>
<comment type="caution">
    <text evidence="5">The sequence shown here is derived from an EMBL/GenBank/DDBJ whole genome shotgun (WGS) entry which is preliminary data.</text>
</comment>
<organism evidence="5 6">
    <name type="scientific">Legionella jordanis</name>
    <dbReference type="NCBI Taxonomy" id="456"/>
    <lineage>
        <taxon>Bacteria</taxon>
        <taxon>Pseudomonadati</taxon>
        <taxon>Pseudomonadota</taxon>
        <taxon>Gammaproteobacteria</taxon>
        <taxon>Legionellales</taxon>
        <taxon>Legionellaceae</taxon>
        <taxon>Legionella</taxon>
    </lineage>
</organism>
<dbReference type="PATRIC" id="fig|456.5.peg.2042"/>
<evidence type="ECO:0000259" key="4">
    <source>
        <dbReference type="SMART" id="SM00062"/>
    </source>
</evidence>
<proteinExistence type="inferred from homology"/>
<protein>
    <submittedName>
        <fullName evidence="5">Arginine ABC transporter substrate-binding protein</fullName>
    </submittedName>
</protein>
<reference evidence="5 6" key="1">
    <citation type="submission" date="2015-11" db="EMBL/GenBank/DDBJ databases">
        <title>Genomic analysis of 38 Legionella species identifies large and diverse effector repertoires.</title>
        <authorList>
            <person name="Burstein D."/>
            <person name="Amaro F."/>
            <person name="Zusman T."/>
            <person name="Lifshitz Z."/>
            <person name="Cohen O."/>
            <person name="Gilbert J.A."/>
            <person name="Pupko T."/>
            <person name="Shuman H.A."/>
            <person name="Segal G."/>
        </authorList>
    </citation>
    <scope>NUCLEOTIDE SEQUENCE [LARGE SCALE GENOMIC DNA]</scope>
    <source>
        <strain evidence="5 6">BL-540</strain>
    </source>
</reference>
<feature type="chain" id="PRO_5006914681" evidence="3">
    <location>
        <begin position="19"/>
        <end position="247"/>
    </location>
</feature>
<gene>
    <name evidence="5" type="ORF">Ljor_1915</name>
</gene>
<evidence type="ECO:0000256" key="1">
    <source>
        <dbReference type="ARBA" id="ARBA00010333"/>
    </source>
</evidence>
<dbReference type="RefSeq" id="WP_058471350.1">
    <property type="nucleotide sequence ID" value="NZ_CAAAIC010000011.1"/>
</dbReference>
<evidence type="ECO:0000313" key="6">
    <source>
        <dbReference type="Proteomes" id="UP000055035"/>
    </source>
</evidence>
<dbReference type="PANTHER" id="PTHR35936">
    <property type="entry name" value="MEMBRANE-BOUND LYTIC MUREIN TRANSGLYCOSYLASE F"/>
    <property type="match status" value="1"/>
</dbReference>
<feature type="domain" description="Solute-binding protein family 3/N-terminal" evidence="4">
    <location>
        <begin position="21"/>
        <end position="240"/>
    </location>
</feature>
<name>A0A0W0VDA8_9GAMM</name>
<dbReference type="EMBL" id="LNYJ01000011">
    <property type="protein sequence ID" value="KTD17609.1"/>
    <property type="molecule type" value="Genomic_DNA"/>
</dbReference>
<accession>A0A0W0VDA8</accession>
<dbReference type="Gene3D" id="3.40.190.10">
    <property type="entry name" value="Periplasmic binding protein-like II"/>
    <property type="match status" value="2"/>
</dbReference>
<keyword evidence="6" id="KW-1185">Reference proteome</keyword>
<dbReference type="Proteomes" id="UP000055035">
    <property type="component" value="Unassembled WGS sequence"/>
</dbReference>
<feature type="signal peptide" evidence="3">
    <location>
        <begin position="1"/>
        <end position="18"/>
    </location>
</feature>
<dbReference type="InterPro" id="IPR001638">
    <property type="entry name" value="Solute-binding_3/MltF_N"/>
</dbReference>
<dbReference type="AlphaFoldDB" id="A0A0W0VDA8"/>